<reference evidence="1 2" key="1">
    <citation type="submission" date="2020-02" db="EMBL/GenBank/DDBJ databases">
        <title>A chromosome-scale genome assembly of the black bullhead catfish (Ameiurus melas).</title>
        <authorList>
            <person name="Wen M."/>
            <person name="Zham M."/>
            <person name="Cabau C."/>
            <person name="Klopp C."/>
            <person name="Donnadieu C."/>
            <person name="Roques C."/>
            <person name="Bouchez O."/>
            <person name="Lampietro C."/>
            <person name="Jouanno E."/>
            <person name="Herpin A."/>
            <person name="Louis A."/>
            <person name="Berthelot C."/>
            <person name="Parey E."/>
            <person name="Roest-Crollius H."/>
            <person name="Braasch I."/>
            <person name="Postlethwait J."/>
            <person name="Robinson-Rechavi M."/>
            <person name="Echchiki A."/>
            <person name="Begum T."/>
            <person name="Montfort J."/>
            <person name="Schartl M."/>
            <person name="Bobe J."/>
            <person name="Guiguen Y."/>
        </authorList>
    </citation>
    <scope>NUCLEOTIDE SEQUENCE [LARGE SCALE GENOMIC DNA]</scope>
    <source>
        <strain evidence="1">M_S1</strain>
        <tissue evidence="1">Blood</tissue>
    </source>
</reference>
<dbReference type="AlphaFoldDB" id="A0A7J6B7Z4"/>
<comment type="caution">
    <text evidence="1">The sequence shown here is derived from an EMBL/GenBank/DDBJ whole genome shotgun (WGS) entry which is preliminary data.</text>
</comment>
<evidence type="ECO:0000313" key="2">
    <source>
        <dbReference type="Proteomes" id="UP000593565"/>
    </source>
</evidence>
<organism evidence="1 2">
    <name type="scientific">Ameiurus melas</name>
    <name type="common">Black bullhead</name>
    <name type="synonym">Silurus melas</name>
    <dbReference type="NCBI Taxonomy" id="219545"/>
    <lineage>
        <taxon>Eukaryota</taxon>
        <taxon>Metazoa</taxon>
        <taxon>Chordata</taxon>
        <taxon>Craniata</taxon>
        <taxon>Vertebrata</taxon>
        <taxon>Euteleostomi</taxon>
        <taxon>Actinopterygii</taxon>
        <taxon>Neopterygii</taxon>
        <taxon>Teleostei</taxon>
        <taxon>Ostariophysi</taxon>
        <taxon>Siluriformes</taxon>
        <taxon>Ictaluridae</taxon>
        <taxon>Ameiurus</taxon>
    </lineage>
</organism>
<dbReference type="Proteomes" id="UP000593565">
    <property type="component" value="Unassembled WGS sequence"/>
</dbReference>
<accession>A0A7J6B7Z4</accession>
<keyword evidence="2" id="KW-1185">Reference proteome</keyword>
<gene>
    <name evidence="1" type="ORF">AMELA_G00032840</name>
</gene>
<sequence>MAKLGTDWVKVSSDFPENDVCLINPQWDDRVNARYRAQITALQQRLTYTFPVRLNMTKIAECKQQDAETVSQYLSRLTEIHDTNSGLEKPDALADGQAAITAWEAQLRNSFMKGTTPEIAAIVKQQCIAWDSGNLTQVERYAIHVEKLLGDAKDRKTQKRGKDLNTATITMLQAVSVQRKRSDIVRKTKRTRTRKARWQPPYIQLHVLSAEKLDILQETVQSRSRLMGRGREG</sequence>
<protein>
    <submittedName>
        <fullName evidence="1">Uncharacterized protein</fullName>
    </submittedName>
</protein>
<dbReference type="EMBL" id="JAAGNN010000003">
    <property type="protein sequence ID" value="KAF4091066.1"/>
    <property type="molecule type" value="Genomic_DNA"/>
</dbReference>
<evidence type="ECO:0000313" key="1">
    <source>
        <dbReference type="EMBL" id="KAF4091066.1"/>
    </source>
</evidence>
<proteinExistence type="predicted"/>
<name>A0A7J6B7Z4_AMEME</name>